<dbReference type="KEGG" id="och:CES85_1826"/>
<proteinExistence type="predicted"/>
<evidence type="ECO:0000313" key="1">
    <source>
        <dbReference type="EMBL" id="ASV86745.1"/>
    </source>
</evidence>
<protein>
    <submittedName>
        <fullName evidence="1">Uncharacterized protein</fullName>
    </submittedName>
</protein>
<sequence>MIGGKAEALKTKALQRISRYIAGKSPSYMPVNKVGGNAPTVGAHPEKRETVFGQCV</sequence>
<gene>
    <name evidence="1" type="ORF">CES85_1826</name>
</gene>
<reference evidence="1 2" key="1">
    <citation type="submission" date="2017-07" db="EMBL/GenBank/DDBJ databases">
        <title>Phylogenetic study on the rhizospheric bacterium Ochrobactrum sp. A44.</title>
        <authorList>
            <person name="Krzyzanowska D.M."/>
            <person name="Ossowicki A."/>
            <person name="Rajewska M."/>
            <person name="Maciag T."/>
            <person name="Kaczynski Z."/>
            <person name="Czerwicka M."/>
            <person name="Jafra S."/>
        </authorList>
    </citation>
    <scope>NUCLEOTIDE SEQUENCE [LARGE SCALE GENOMIC DNA]</scope>
    <source>
        <strain evidence="1 2">A44</strain>
    </source>
</reference>
<organism evidence="1 2">
    <name type="scientific">Ochrobactrum quorumnocens</name>
    <dbReference type="NCBI Taxonomy" id="271865"/>
    <lineage>
        <taxon>Bacteria</taxon>
        <taxon>Pseudomonadati</taxon>
        <taxon>Pseudomonadota</taxon>
        <taxon>Alphaproteobacteria</taxon>
        <taxon>Hyphomicrobiales</taxon>
        <taxon>Brucellaceae</taxon>
        <taxon>Brucella/Ochrobactrum group</taxon>
        <taxon>Ochrobactrum</taxon>
    </lineage>
</organism>
<accession>A0A248UJ37</accession>
<dbReference type="Proteomes" id="UP000215256">
    <property type="component" value="Chromosome 1"/>
</dbReference>
<evidence type="ECO:0000313" key="2">
    <source>
        <dbReference type="Proteomes" id="UP000215256"/>
    </source>
</evidence>
<name>A0A248UJ37_9HYPH</name>
<dbReference type="EMBL" id="CP022604">
    <property type="protein sequence ID" value="ASV86745.1"/>
    <property type="molecule type" value="Genomic_DNA"/>
</dbReference>
<dbReference type="AlphaFoldDB" id="A0A248UJ37"/>